<reference evidence="2 3" key="1">
    <citation type="submission" date="2018-06" db="EMBL/GenBank/DDBJ databases">
        <title>Fusarium incarnatum-equiseti species complex species 28.</title>
        <authorList>
            <person name="Gardiner D.M."/>
        </authorList>
    </citation>
    <scope>NUCLEOTIDE SEQUENCE [LARGE SCALE GENOMIC DNA]</scope>
    <source>
        <strain evidence="2 3">FIESC_28</strain>
    </source>
</reference>
<feature type="region of interest" description="Disordered" evidence="1">
    <location>
        <begin position="25"/>
        <end position="45"/>
    </location>
</feature>
<dbReference type="EMBL" id="QKXC01000037">
    <property type="protein sequence ID" value="RBR25558.1"/>
    <property type="molecule type" value="Genomic_DNA"/>
</dbReference>
<dbReference type="RefSeq" id="XP_031020149.1">
    <property type="nucleotide sequence ID" value="XM_031155671.1"/>
</dbReference>
<evidence type="ECO:0000313" key="3">
    <source>
        <dbReference type="Proteomes" id="UP000253153"/>
    </source>
</evidence>
<protein>
    <submittedName>
        <fullName evidence="2">Uncharacterized protein</fullName>
    </submittedName>
</protein>
<dbReference type="OrthoDB" id="3068835at2759"/>
<organism evidence="2 3">
    <name type="scientific">Fusarium coffeatum</name>
    <dbReference type="NCBI Taxonomy" id="231269"/>
    <lineage>
        <taxon>Eukaryota</taxon>
        <taxon>Fungi</taxon>
        <taxon>Dikarya</taxon>
        <taxon>Ascomycota</taxon>
        <taxon>Pezizomycotina</taxon>
        <taxon>Sordariomycetes</taxon>
        <taxon>Hypocreomycetidae</taxon>
        <taxon>Hypocreales</taxon>
        <taxon>Nectriaceae</taxon>
        <taxon>Fusarium</taxon>
        <taxon>Fusarium incarnatum-equiseti species complex</taxon>
    </lineage>
</organism>
<dbReference type="PANTHER" id="PTHR38887:SF1">
    <property type="entry name" value="RAS MODIFICATION PROTEIN ERF4"/>
    <property type="match status" value="1"/>
</dbReference>
<dbReference type="InterPro" id="IPR053221">
    <property type="entry name" value="Burnettramic_acid_biosynth"/>
</dbReference>
<dbReference type="GeneID" id="41990967"/>
<feature type="compositionally biased region" description="Basic and acidic residues" evidence="1">
    <location>
        <begin position="237"/>
        <end position="247"/>
    </location>
</feature>
<feature type="region of interest" description="Disordered" evidence="1">
    <location>
        <begin position="221"/>
        <end position="247"/>
    </location>
</feature>
<comment type="caution">
    <text evidence="2">The sequence shown here is derived from an EMBL/GenBank/DDBJ whole genome shotgun (WGS) entry which is preliminary data.</text>
</comment>
<dbReference type="AlphaFoldDB" id="A0A366S9F8"/>
<evidence type="ECO:0000256" key="1">
    <source>
        <dbReference type="SAM" id="MobiDB-lite"/>
    </source>
</evidence>
<proteinExistence type="predicted"/>
<gene>
    <name evidence="2" type="ORF">FIESC28_01521</name>
</gene>
<feature type="region of interest" description="Disordered" evidence="1">
    <location>
        <begin position="331"/>
        <end position="350"/>
    </location>
</feature>
<dbReference type="Proteomes" id="UP000253153">
    <property type="component" value="Unassembled WGS sequence"/>
</dbReference>
<feature type="compositionally biased region" description="Polar residues" evidence="1">
    <location>
        <begin position="36"/>
        <end position="45"/>
    </location>
</feature>
<accession>A0A366S9F8</accession>
<keyword evidence="3" id="KW-1185">Reference proteome</keyword>
<name>A0A366S9F8_9HYPO</name>
<dbReference type="PANTHER" id="PTHR38887">
    <property type="entry name" value="CHROMOSOME 21, WHOLE GENOME SHOTGUN SEQUENCE"/>
    <property type="match status" value="1"/>
</dbReference>
<sequence length="362" mass="40365">MYSDEKNSQQHQMLVELQGDMQHRHSYEHQGAPPSYQETIPASPSQTTMTLSRPILLPCSSITGGLEATPPFIRAYPPVLGSYGISSSEFMAIVDSLNIAHAEPAPLKAMQLASDGVGFVPDPICQSVSLGLGLAAGTATAASAIIRSKLVLDRANRDVFGPKGLKMEIVKDGKVMQRLSATAKSLDPLQRLQELGPYVEALSFDVEPPTRHSNVVDRISAKQASMKQAKKEKRKQKKEDKRLHKREEAATKYSYPIASIEERYDSDTEDRLQLGAKIVGLEYKILDINAKADAKLEHASGKKVAEIERRRMKDIEEVEKDRAKLVEKHDKAMAKLEKKSEKREEKDEKKVSKLEWLMIYSV</sequence>
<evidence type="ECO:0000313" key="2">
    <source>
        <dbReference type="EMBL" id="RBR25558.1"/>
    </source>
</evidence>